<dbReference type="GO" id="GO:0044571">
    <property type="term" value="P:[2Fe-2S] cluster assembly"/>
    <property type="evidence" value="ECO:0007669"/>
    <property type="project" value="EnsemblFungi"/>
</dbReference>
<reference evidence="5" key="1">
    <citation type="journal article" date="2012" name="G3 (Bethesda)">
        <title>Pichia sorbitophila, an interspecies yeast hybrid reveals early steps of genome resolution following polyploidization.</title>
        <authorList>
            <person name="Leh Louis V."/>
            <person name="Despons L."/>
            <person name="Friedrich A."/>
            <person name="Martin T."/>
            <person name="Durrens P."/>
            <person name="Casaregola S."/>
            <person name="Neuveglise C."/>
            <person name="Fairhead C."/>
            <person name="Marck C."/>
            <person name="Cruz J.A."/>
            <person name="Straub M.L."/>
            <person name="Kugler V."/>
            <person name="Sacerdot C."/>
            <person name="Uzunov Z."/>
            <person name="Thierry A."/>
            <person name="Weiss S."/>
            <person name="Bleykasten C."/>
            <person name="De Montigny J."/>
            <person name="Jacques N."/>
            <person name="Jung P."/>
            <person name="Lemaire M."/>
            <person name="Mallet S."/>
            <person name="Morel G."/>
            <person name="Richard G.F."/>
            <person name="Sarkar A."/>
            <person name="Savel G."/>
            <person name="Schacherer J."/>
            <person name="Seret M.L."/>
            <person name="Talla E."/>
            <person name="Samson G."/>
            <person name="Jubin C."/>
            <person name="Poulain J."/>
            <person name="Vacherie B."/>
            <person name="Barbe V."/>
            <person name="Pelletier E."/>
            <person name="Sherman D.J."/>
            <person name="Westhof E."/>
            <person name="Weissenbach J."/>
            <person name="Baret P.V."/>
            <person name="Wincker P."/>
            <person name="Gaillardin C."/>
            <person name="Dujon B."/>
            <person name="Souciet J.L."/>
        </authorList>
    </citation>
    <scope>NUCLEOTIDE SEQUENCE [LARGE SCALE GENOMIC DNA]</scope>
    <source>
        <strain evidence="5">CBS 270.75 / DBVPG 7215 / KCTC 17166 / NRRL Y-17582</strain>
    </source>
</reference>
<dbReference type="InParanoid" id="G8JW56"/>
<accession>G8JW56</accession>
<dbReference type="KEGG" id="erc:Ecym_7225"/>
<dbReference type="SUPFAM" id="SSF46565">
    <property type="entry name" value="Chaperone J-domain"/>
    <property type="match status" value="1"/>
</dbReference>
<dbReference type="eggNOG" id="KOG3192">
    <property type="taxonomic scope" value="Eukaryota"/>
</dbReference>
<dbReference type="GO" id="GO:0005759">
    <property type="term" value="C:mitochondrial matrix"/>
    <property type="evidence" value="ECO:0007669"/>
    <property type="project" value="EnsemblFungi"/>
</dbReference>
<dbReference type="NCBIfam" id="TIGR00714">
    <property type="entry name" value="hscB"/>
    <property type="match status" value="1"/>
</dbReference>
<dbReference type="HOGENOM" id="CLU_068529_1_1_1"/>
<name>G8JW56_ERECY</name>
<dbReference type="Gene3D" id="1.10.287.110">
    <property type="entry name" value="DnaJ domain"/>
    <property type="match status" value="1"/>
</dbReference>
<dbReference type="GO" id="GO:0044572">
    <property type="term" value="P:[4Fe-4S] cluster assembly"/>
    <property type="evidence" value="ECO:0007669"/>
    <property type="project" value="EnsemblFungi"/>
</dbReference>
<gene>
    <name evidence="4" type="ordered locus">Ecym_7225</name>
</gene>
<dbReference type="GO" id="GO:0006879">
    <property type="term" value="P:intracellular iron ion homeostasis"/>
    <property type="evidence" value="ECO:0007669"/>
    <property type="project" value="EnsemblFungi"/>
</dbReference>
<dbReference type="RefSeq" id="XP_003647888.1">
    <property type="nucleotide sequence ID" value="XM_003647840.1"/>
</dbReference>
<dbReference type="GeneID" id="11469462"/>
<dbReference type="Proteomes" id="UP000006790">
    <property type="component" value="Chromosome 7"/>
</dbReference>
<dbReference type="PANTHER" id="PTHR14021:SF15">
    <property type="entry name" value="IRON-SULFUR CLUSTER CO-CHAPERONE PROTEIN HSCB"/>
    <property type="match status" value="1"/>
</dbReference>
<dbReference type="GO" id="GO:0051259">
    <property type="term" value="P:protein complex oligomerization"/>
    <property type="evidence" value="ECO:0007669"/>
    <property type="project" value="InterPro"/>
</dbReference>
<dbReference type="InterPro" id="IPR001623">
    <property type="entry name" value="DnaJ_domain"/>
</dbReference>
<dbReference type="EMBL" id="CP002503">
    <property type="protein sequence ID" value="AET41071.1"/>
    <property type="molecule type" value="Genomic_DNA"/>
</dbReference>
<protein>
    <recommendedName>
        <fullName evidence="3">Co-chaperone HscB C-terminal oligomerisation domain-containing protein</fullName>
    </recommendedName>
</protein>
<dbReference type="InterPro" id="IPR004640">
    <property type="entry name" value="HscB"/>
</dbReference>
<evidence type="ECO:0000256" key="2">
    <source>
        <dbReference type="ARBA" id="ARBA00023186"/>
    </source>
</evidence>
<evidence type="ECO:0000256" key="1">
    <source>
        <dbReference type="ARBA" id="ARBA00010476"/>
    </source>
</evidence>
<dbReference type="OrthoDB" id="448954at2759"/>
<dbReference type="STRING" id="931890.G8JW56"/>
<dbReference type="GO" id="GO:0009060">
    <property type="term" value="P:aerobic respiration"/>
    <property type="evidence" value="ECO:0007669"/>
    <property type="project" value="EnsemblFungi"/>
</dbReference>
<dbReference type="SUPFAM" id="SSF47144">
    <property type="entry name" value="HSC20 (HSCB), C-terminal oligomerisation domain"/>
    <property type="match status" value="1"/>
</dbReference>
<dbReference type="AlphaFoldDB" id="G8JW56"/>
<dbReference type="InterPro" id="IPR009073">
    <property type="entry name" value="HscB_oligo_C"/>
</dbReference>
<dbReference type="CDD" id="cd06257">
    <property type="entry name" value="DnaJ"/>
    <property type="match status" value="1"/>
</dbReference>
<evidence type="ECO:0000259" key="3">
    <source>
        <dbReference type="Pfam" id="PF07743"/>
    </source>
</evidence>
<dbReference type="Gene3D" id="1.20.1280.20">
    <property type="entry name" value="HscB, C-terminal domain"/>
    <property type="match status" value="1"/>
</dbReference>
<dbReference type="GO" id="GO:0001671">
    <property type="term" value="F:ATPase activator activity"/>
    <property type="evidence" value="ECO:0007669"/>
    <property type="project" value="EnsemblFungi"/>
</dbReference>
<dbReference type="GO" id="GO:0051087">
    <property type="term" value="F:protein-folding chaperone binding"/>
    <property type="evidence" value="ECO:0007669"/>
    <property type="project" value="EnsemblFungi"/>
</dbReference>
<feature type="domain" description="Co-chaperone HscB C-terminal oligomerisation" evidence="3">
    <location>
        <begin position="119"/>
        <end position="190"/>
    </location>
</feature>
<sequence>MGFMFHRGISGSYRLLGVGRRWYSSENWFKLFPKTFPTGGATWDVDITQLRREYRQLQAVHHPDIVANAGSDEDSGMSSKLNKAFSTLLKPVLRSQYLLQLQGIDLTNEEVAQGIMQRNPQLLMDVLDVHEQLEELETEEDIKELKGANKERIAKLQKAIGAAFGANDWDKAAQLTVELKYWDNLDKAIKEWEPGKPVQLTH</sequence>
<keyword evidence="2" id="KW-0143">Chaperone</keyword>
<dbReference type="Pfam" id="PF07743">
    <property type="entry name" value="HSCB_C"/>
    <property type="match status" value="1"/>
</dbReference>
<keyword evidence="5" id="KW-1185">Reference proteome</keyword>
<dbReference type="FunCoup" id="G8JW56">
    <property type="interactions" value="331"/>
</dbReference>
<dbReference type="InterPro" id="IPR036869">
    <property type="entry name" value="J_dom_sf"/>
</dbReference>
<proteinExistence type="inferred from homology"/>
<organism evidence="4 5">
    <name type="scientific">Eremothecium cymbalariae (strain CBS 270.75 / DBVPG 7215 / KCTC 17166 / NRRL Y-17582)</name>
    <name type="common">Yeast</name>
    <dbReference type="NCBI Taxonomy" id="931890"/>
    <lineage>
        <taxon>Eukaryota</taxon>
        <taxon>Fungi</taxon>
        <taxon>Dikarya</taxon>
        <taxon>Ascomycota</taxon>
        <taxon>Saccharomycotina</taxon>
        <taxon>Saccharomycetes</taxon>
        <taxon>Saccharomycetales</taxon>
        <taxon>Saccharomycetaceae</taxon>
        <taxon>Eremothecium</taxon>
    </lineage>
</organism>
<dbReference type="OMA" id="TVELKYW"/>
<evidence type="ECO:0000313" key="5">
    <source>
        <dbReference type="Proteomes" id="UP000006790"/>
    </source>
</evidence>
<dbReference type="InterPro" id="IPR036386">
    <property type="entry name" value="HscB_C_sf"/>
</dbReference>
<evidence type="ECO:0000313" key="4">
    <source>
        <dbReference type="EMBL" id="AET41071.1"/>
    </source>
</evidence>
<dbReference type="PANTHER" id="PTHR14021">
    <property type="entry name" value="IRON-SULFUR CLUSTER CO-CHAPERONE PROTEIN HSCB"/>
    <property type="match status" value="1"/>
</dbReference>
<comment type="similarity">
    <text evidence="1">Belongs to the HscB family.</text>
</comment>